<proteinExistence type="predicted"/>
<comment type="caution">
    <text evidence="7">The sequence shown here is derived from an EMBL/GenBank/DDBJ whole genome shotgun (WGS) entry which is preliminary data.</text>
</comment>
<dbReference type="EMBL" id="CPYD01000009">
    <property type="protein sequence ID" value="CNE78444.1"/>
    <property type="molecule type" value="Genomic_DNA"/>
</dbReference>
<dbReference type="RefSeq" id="WP_049599353.1">
    <property type="nucleotide sequence ID" value="NZ_CPYD01000009.1"/>
</dbReference>
<name>A0ABM9SJM4_9GAMM</name>
<feature type="domain" description="Translocation and assembly module TamB C-terminal" evidence="6">
    <location>
        <begin position="946"/>
        <end position="1282"/>
    </location>
</feature>
<dbReference type="PANTHER" id="PTHR36985">
    <property type="entry name" value="TRANSLOCATION AND ASSEMBLY MODULE SUBUNIT TAMB"/>
    <property type="match status" value="1"/>
</dbReference>
<comment type="subcellular location">
    <subcellularLocation>
        <location evidence="1">Membrane</location>
        <topology evidence="1">Single-pass membrane protein</topology>
    </subcellularLocation>
</comment>
<dbReference type="Pfam" id="PF04357">
    <property type="entry name" value="TamB"/>
    <property type="match status" value="1"/>
</dbReference>
<evidence type="ECO:0000259" key="6">
    <source>
        <dbReference type="Pfam" id="PF04357"/>
    </source>
</evidence>
<dbReference type="InterPro" id="IPR007452">
    <property type="entry name" value="TamB_C"/>
</dbReference>
<reference evidence="7 8" key="1">
    <citation type="submission" date="2015-03" db="EMBL/GenBank/DDBJ databases">
        <authorList>
            <consortium name="Pathogen Informatics"/>
            <person name="Murphy D."/>
        </authorList>
    </citation>
    <scope>NUCLEOTIDE SEQUENCE [LARGE SCALE GENOMIC DNA]</scope>
    <source>
        <strain evidence="8">type strain: CIP110231</strain>
    </source>
</reference>
<dbReference type="Proteomes" id="UP000040578">
    <property type="component" value="Unassembled WGS sequence"/>
</dbReference>
<dbReference type="PANTHER" id="PTHR36985:SF1">
    <property type="entry name" value="TRANSLOCATION AND ASSEMBLY MODULE SUBUNIT TAMB"/>
    <property type="match status" value="1"/>
</dbReference>
<keyword evidence="3" id="KW-1133">Transmembrane helix</keyword>
<evidence type="ECO:0000313" key="8">
    <source>
        <dbReference type="Proteomes" id="UP000040578"/>
    </source>
</evidence>
<feature type="region of interest" description="Disordered" evidence="5">
    <location>
        <begin position="212"/>
        <end position="232"/>
    </location>
</feature>
<gene>
    <name evidence="7" type="ORF">ERS137967_02521</name>
</gene>
<evidence type="ECO:0000256" key="5">
    <source>
        <dbReference type="SAM" id="MobiDB-lite"/>
    </source>
</evidence>
<evidence type="ECO:0000256" key="3">
    <source>
        <dbReference type="ARBA" id="ARBA00022989"/>
    </source>
</evidence>
<keyword evidence="4" id="KW-0472">Membrane</keyword>
<feature type="compositionally biased region" description="Polar residues" evidence="5">
    <location>
        <begin position="217"/>
        <end position="227"/>
    </location>
</feature>
<organism evidence="7 8">
    <name type="scientific">Yersinia nurmii</name>
    <dbReference type="NCBI Taxonomy" id="685706"/>
    <lineage>
        <taxon>Bacteria</taxon>
        <taxon>Pseudomonadati</taxon>
        <taxon>Pseudomonadota</taxon>
        <taxon>Gammaproteobacteria</taxon>
        <taxon>Enterobacterales</taxon>
        <taxon>Yersiniaceae</taxon>
        <taxon>Yersinia</taxon>
    </lineage>
</organism>
<protein>
    <submittedName>
        <fullName evidence="7">Family of uncharacterized function (DUF490)</fullName>
    </submittedName>
</protein>
<evidence type="ECO:0000256" key="1">
    <source>
        <dbReference type="ARBA" id="ARBA00004167"/>
    </source>
</evidence>
<evidence type="ECO:0000256" key="2">
    <source>
        <dbReference type="ARBA" id="ARBA00022692"/>
    </source>
</evidence>
<accession>A0ABM9SJM4</accession>
<keyword evidence="2" id="KW-0812">Transmembrane</keyword>
<sequence>MSWLKKLSIAFLLILLLLIGTLAGLLGTTAGLHFLINSAARWVPGLDIASVSGGWRDLTLKGVQYQMPGVTVKAGQFHLSLQLSCLKRSELCVNALTAQDIDVIVDTKSLPPSEPTQPDSEPMGELSTPYPMTLRLLAINNVKVTIDDTAISLDEFRTGAHWQQRALTLMPTKISGLLIALPKTAPVAVPDAIKPAVDTAIAVKEATEKAAEKVADSTPTQGSAQSSEPEKPLGETLKALFAKPLLPELPDFRLPVDLQIQEINAQQLRMTGDTEALITSLILKASTQEQRVTLETLDIKSPQGGLTASGQATLADKWPLELVVNSAVNVEPLKGEKIKLNLGGGLRDQLTVALNLSGPVSAQLDAQAELAKAGLPLVLTLQSKQLRWPFTGDAQFQVNNFKTRFNGQATDYALSLRADVKGTDIPPAVITLDGKGNVEQFRLTRLRLAALQGNTDLTGVADWSQAISWNSVLTLNGINTAKQWPEWPAKLNGKIVTRGSMYGGSWQLNVSELTLDGNVKQNRVTARGSLTGNAAGQWHIPGINLALGRNKLDVKGDLNDKWVLDANIDAPQLDGALPGLAGVVKGNLKLRGDLAAPQLVADLTATGLQWQALHIRRIKVDGDVRSAEQIQGKLAVRVEQLKQDDLLVSLLTLDAKGSEKQHQLRLNVQGEPVSGQLALDGSFDRQQQRWRGNLNNTRFDTPVGEWRLNRAIALDYLNTAQKITIGPHCWQNPNAELCVPRTIEAGPSGQASIVLNRFDLAMIKPFLGPDTTLNGVFSGRADVSWTEGSALPQAKVSLVGKGVNVKQMVQGNPLPLAFDTLNLNAALNNGRAQADWLIKLTNNGQFNGQVQVADPQGRRNLSGNVAISNISLAMINPILSDGEKAKGMLNANLRLGGNAKNPLVFGRLALDGVDIDGSWMPFDVIDGRLAVNFDGMTSTLEGLIRTTNGQLNLDGSADWRNIDAWRARIAAKGNKLRVTIPPMVRVDVSPDIVFEATPQLFSLNGSVDIPWARITVQEVPESAVGVSSDEVMLNNDLQPIAPRSTGIPINSNLLIHVGNDVRLNAFGLKARLQGDLKMVQDQRGLGLNGQINIPSGSFRAYGQDLIVRKGLLLFSGPPDQPLLNIEAIRNPDSTEDGVTAGVRVTGLADAPQLEVFSDPVKSQQEALSYLLRGQGLSSSGTDSSMMTSMLIGMGVAQSGKLVGKIGEAFGVSDLALDTQGVGDSSQVVVSGYVTKDLQVKYGVGIFDSLATLTLRYRLMPRLYLEAVSGINQALDVLYQFEF</sequence>
<evidence type="ECO:0000256" key="4">
    <source>
        <dbReference type="ARBA" id="ARBA00023136"/>
    </source>
</evidence>
<evidence type="ECO:0000313" key="7">
    <source>
        <dbReference type="EMBL" id="CNE78444.1"/>
    </source>
</evidence>
<keyword evidence="8" id="KW-1185">Reference proteome</keyword>